<evidence type="ECO:0000256" key="4">
    <source>
        <dbReference type="ARBA" id="ARBA00022692"/>
    </source>
</evidence>
<dbReference type="InterPro" id="IPR004117">
    <property type="entry name" value="7tm6_olfct_rcpt"/>
</dbReference>
<feature type="transmembrane region" description="Helical" evidence="10">
    <location>
        <begin position="163"/>
        <end position="182"/>
    </location>
</feature>
<feature type="transmembrane region" description="Helical" evidence="10">
    <location>
        <begin position="97"/>
        <end position="118"/>
    </location>
</feature>
<dbReference type="GO" id="GO:0005886">
    <property type="term" value="C:plasma membrane"/>
    <property type="evidence" value="ECO:0007669"/>
    <property type="project" value="UniProtKB-SubCell"/>
</dbReference>
<organism evidence="11">
    <name type="scientific">Anastrepha ludens</name>
    <name type="common">Mexican fruit fly</name>
    <dbReference type="NCBI Taxonomy" id="28586"/>
    <lineage>
        <taxon>Eukaryota</taxon>
        <taxon>Metazoa</taxon>
        <taxon>Ecdysozoa</taxon>
        <taxon>Arthropoda</taxon>
        <taxon>Hexapoda</taxon>
        <taxon>Insecta</taxon>
        <taxon>Pterygota</taxon>
        <taxon>Neoptera</taxon>
        <taxon>Endopterygota</taxon>
        <taxon>Diptera</taxon>
        <taxon>Brachycera</taxon>
        <taxon>Muscomorpha</taxon>
        <taxon>Tephritoidea</taxon>
        <taxon>Tephritidae</taxon>
        <taxon>Anastrepha</taxon>
    </lineage>
</organism>
<gene>
    <name evidence="11" type="primary">OR83a1</name>
</gene>
<evidence type="ECO:0000313" key="11">
    <source>
        <dbReference type="EMBL" id="UZH23392.1"/>
    </source>
</evidence>
<evidence type="ECO:0000256" key="7">
    <source>
        <dbReference type="ARBA" id="ARBA00023136"/>
    </source>
</evidence>
<keyword evidence="9 10" id="KW-0807">Transducer</keyword>
<proteinExistence type="evidence at transcript level"/>
<comment type="caution">
    <text evidence="10">Lacks conserved residue(s) required for the propagation of feature annotation.</text>
</comment>
<keyword evidence="8 10" id="KW-0675">Receptor</keyword>
<keyword evidence="2" id="KW-1003">Cell membrane</keyword>
<feature type="transmembrane region" description="Helical" evidence="10">
    <location>
        <begin position="202"/>
        <end position="235"/>
    </location>
</feature>
<dbReference type="PANTHER" id="PTHR21137">
    <property type="entry name" value="ODORANT RECEPTOR"/>
    <property type="match status" value="1"/>
</dbReference>
<dbReference type="EMBL" id="ON420021">
    <property type="protein sequence ID" value="UZH23392.1"/>
    <property type="molecule type" value="mRNA"/>
</dbReference>
<evidence type="ECO:0000256" key="10">
    <source>
        <dbReference type="RuleBase" id="RU351113"/>
    </source>
</evidence>
<evidence type="ECO:0000256" key="9">
    <source>
        <dbReference type="ARBA" id="ARBA00023224"/>
    </source>
</evidence>
<feature type="transmembrane region" description="Helical" evidence="10">
    <location>
        <begin position="336"/>
        <end position="357"/>
    </location>
</feature>
<evidence type="ECO:0000256" key="2">
    <source>
        <dbReference type="ARBA" id="ARBA00022475"/>
    </source>
</evidence>
<dbReference type="Pfam" id="PF02949">
    <property type="entry name" value="7tm_6"/>
    <property type="match status" value="1"/>
</dbReference>
<keyword evidence="3 10" id="KW-0716">Sensory transduction</keyword>
<evidence type="ECO:0000256" key="5">
    <source>
        <dbReference type="ARBA" id="ARBA00022725"/>
    </source>
</evidence>
<keyword evidence="6 10" id="KW-1133">Transmembrane helix</keyword>
<keyword evidence="7 10" id="KW-0472">Membrane</keyword>
<dbReference type="GO" id="GO:0005549">
    <property type="term" value="F:odorant binding"/>
    <property type="evidence" value="ECO:0007669"/>
    <property type="project" value="InterPro"/>
</dbReference>
<keyword evidence="4 10" id="KW-0812">Transmembrane</keyword>
<reference evidence="11" key="1">
    <citation type="journal article" date="2022" name="Int. J. Mol. Sci.">
        <title>Identification of Candidate Chemosensory Gene Families by Head Transcriptomes Analysis in the Mexican Fruit Fly, Anastrepha ludens Loew (Diptera: Tephritidae).</title>
        <authorList>
            <person name="Segura-Leon O.L."/>
            <person name="Torres-Huerta B."/>
            <person name="Estrada-Perez A.R."/>
            <person name="Cibrian-Tovar J."/>
            <person name="Hernandez-Hernandez F.C."/>
            <person name="Cruz-Jaramillo J.L."/>
            <person name="Meza-Hernandez J.S."/>
            <person name="Sanchez-Galicia F."/>
        </authorList>
    </citation>
    <scope>NUCLEOTIDE SEQUENCE</scope>
</reference>
<keyword evidence="5 10" id="KW-0552">Olfaction</keyword>
<feature type="transmembrane region" description="Helical" evidence="10">
    <location>
        <begin position="65"/>
        <end position="85"/>
    </location>
</feature>
<feature type="transmembrane region" description="Helical" evidence="10">
    <location>
        <begin position="377"/>
        <end position="398"/>
    </location>
</feature>
<comment type="similarity">
    <text evidence="10">Belongs to the insect chemoreceptor superfamily. Heteromeric odorant receptor channel (TC 1.A.69) family.</text>
</comment>
<dbReference type="GO" id="GO:0007165">
    <property type="term" value="P:signal transduction"/>
    <property type="evidence" value="ECO:0007669"/>
    <property type="project" value="UniProtKB-KW"/>
</dbReference>
<evidence type="ECO:0000256" key="6">
    <source>
        <dbReference type="ARBA" id="ARBA00022989"/>
    </source>
</evidence>
<dbReference type="AlphaFoldDB" id="A0A9E8DA10"/>
<evidence type="ECO:0000256" key="1">
    <source>
        <dbReference type="ARBA" id="ARBA00004651"/>
    </source>
</evidence>
<sequence length="469" mass="54642">MLPARNQNFSATQVCANPNGCISNVKRQDLFKFVRWLMWFTAFCSIPLENCLPRRLKDYSAHLNVALEIFLLLAVFHIFVLYIFTFYFNYENGDLEFLVSCSIEMLLYSWALSVKIYFRRIRPDLVCGIMEYVNREHITHSAVGFSYVTMKDCLEKSNAGTKIFVGCCFLGVTFRLFLPIFYEERSLPLPCWYPIDYKTTFIYPMAYFLQIVAQLQLAAAFALSSVYFMVLCFLLSAQFDILNCSLKNIVATAYIYMGASRDELIKLREQQYIADAEVNQYFVVKEVAVDLDCLQHLLNPQIPSSANFREGFQRALKQCAEHHRFILCALQKIESLYSMLWFFKTLEVTFAICLIAFDVVKSSNGKSILQVLSLGQYMVLVLWEMLMICYGGEIIYVNSQRCDEALLRSPWYLHSREVRADILFFLMHAQRAFKLTGGKFYPLQLQKFREIVTTSFSFFTLLQNMDMRN</sequence>
<evidence type="ECO:0000256" key="8">
    <source>
        <dbReference type="ARBA" id="ARBA00023170"/>
    </source>
</evidence>
<name>A0A9E8DA10_9MUSC</name>
<accession>A0A9E8DA10</accession>
<protein>
    <recommendedName>
        <fullName evidence="10">Odorant receptor</fullName>
    </recommendedName>
</protein>
<dbReference type="PANTHER" id="PTHR21137:SF42">
    <property type="entry name" value="ODORANT RECEPTOR 83A"/>
    <property type="match status" value="1"/>
</dbReference>
<reference evidence="11" key="2">
    <citation type="submission" date="2022-05" db="EMBL/GenBank/DDBJ databases">
        <authorList>
            <person name="Segura Leon O.L."/>
            <person name="Torres Huerta B."/>
            <person name="Meza Hernandez S.J."/>
        </authorList>
    </citation>
    <scope>NUCLEOTIDE SEQUENCE</scope>
</reference>
<dbReference type="GO" id="GO:0004984">
    <property type="term" value="F:olfactory receptor activity"/>
    <property type="evidence" value="ECO:0007669"/>
    <property type="project" value="InterPro"/>
</dbReference>
<evidence type="ECO:0000256" key="3">
    <source>
        <dbReference type="ARBA" id="ARBA00022606"/>
    </source>
</evidence>
<comment type="subcellular location">
    <subcellularLocation>
        <location evidence="1 10">Cell membrane</location>
        <topology evidence="1 10">Multi-pass membrane protein</topology>
    </subcellularLocation>
</comment>